<evidence type="ECO:0000313" key="2">
    <source>
        <dbReference type="Proteomes" id="UP000265520"/>
    </source>
</evidence>
<reference evidence="1 2" key="1">
    <citation type="journal article" date="2018" name="Front. Plant Sci.">
        <title>Red Clover (Trifolium pratense) and Zigzag Clover (T. medium) - A Picture of Genomic Similarities and Differences.</title>
        <authorList>
            <person name="Dluhosova J."/>
            <person name="Istvanek J."/>
            <person name="Nedelnik J."/>
            <person name="Repkova J."/>
        </authorList>
    </citation>
    <scope>NUCLEOTIDE SEQUENCE [LARGE SCALE GENOMIC DNA]</scope>
    <source>
        <strain evidence="2">cv. 10/8</strain>
        <tissue evidence="1">Leaf</tissue>
    </source>
</reference>
<proteinExistence type="predicted"/>
<dbReference type="Gene3D" id="3.30.200.20">
    <property type="entry name" value="Phosphorylase Kinase, domain 1"/>
    <property type="match status" value="1"/>
</dbReference>
<dbReference type="AlphaFoldDB" id="A0A392TSB3"/>
<feature type="non-terminal residue" evidence="1">
    <location>
        <position position="75"/>
    </location>
</feature>
<evidence type="ECO:0000313" key="1">
    <source>
        <dbReference type="EMBL" id="MCI63347.1"/>
    </source>
</evidence>
<name>A0A392TSB3_9FABA</name>
<keyword evidence="2" id="KW-1185">Reference proteome</keyword>
<dbReference type="EMBL" id="LXQA010635435">
    <property type="protein sequence ID" value="MCI63347.1"/>
    <property type="molecule type" value="Genomic_DNA"/>
</dbReference>
<protein>
    <submittedName>
        <fullName evidence="1">Uncharacterized protein</fullName>
    </submittedName>
</protein>
<comment type="caution">
    <text evidence="1">The sequence shown here is derived from an EMBL/GenBank/DDBJ whole genome shotgun (WGS) entry which is preliminary data.</text>
</comment>
<dbReference type="Proteomes" id="UP000265520">
    <property type="component" value="Unassembled WGS sequence"/>
</dbReference>
<organism evidence="1 2">
    <name type="scientific">Trifolium medium</name>
    <dbReference type="NCBI Taxonomy" id="97028"/>
    <lineage>
        <taxon>Eukaryota</taxon>
        <taxon>Viridiplantae</taxon>
        <taxon>Streptophyta</taxon>
        <taxon>Embryophyta</taxon>
        <taxon>Tracheophyta</taxon>
        <taxon>Spermatophyta</taxon>
        <taxon>Magnoliopsida</taxon>
        <taxon>eudicotyledons</taxon>
        <taxon>Gunneridae</taxon>
        <taxon>Pentapetalae</taxon>
        <taxon>rosids</taxon>
        <taxon>fabids</taxon>
        <taxon>Fabales</taxon>
        <taxon>Fabaceae</taxon>
        <taxon>Papilionoideae</taxon>
        <taxon>50 kb inversion clade</taxon>
        <taxon>NPAAA clade</taxon>
        <taxon>Hologalegina</taxon>
        <taxon>IRL clade</taxon>
        <taxon>Trifolieae</taxon>
        <taxon>Trifolium</taxon>
    </lineage>
</organism>
<sequence>MEMMEMEQVFNDDDLYETVYRGHLAAVKRVLHADEPKAKHEITAYRRLDRMPKIVRCQHDSMSASYFYIVIERPK</sequence>
<accession>A0A392TSB3</accession>